<dbReference type="EMBL" id="BORQ01000002">
    <property type="protein sequence ID" value="GIO31128.1"/>
    <property type="molecule type" value="Genomic_DNA"/>
</dbReference>
<sequence>MLGLYLGSKSEALRQLEPILSVGTPTQKIIRFLPYREATKFLLAPDPVLTQKFSNQFSSGFGRHPFPDKAFQVMREFLEKAEGGTPASFFFLNWGGAVSRIAPRATAFFWRKAKFYVEWNSSWVKPSHAARNIALVRNTRKKLQPYIVGSDINVPDQGIKNSGPVYYRKNYARSKRV</sequence>
<evidence type="ECO:0000313" key="2">
    <source>
        <dbReference type="Proteomes" id="UP000679779"/>
    </source>
</evidence>
<gene>
    <name evidence="1" type="ORF">J2TS6_22690</name>
</gene>
<comment type="caution">
    <text evidence="1">The sequence shown here is derived from an EMBL/GenBank/DDBJ whole genome shotgun (WGS) entry which is preliminary data.</text>
</comment>
<evidence type="ECO:0000313" key="1">
    <source>
        <dbReference type="EMBL" id="GIO31128.1"/>
    </source>
</evidence>
<dbReference type="Gene3D" id="3.40.462.20">
    <property type="match status" value="1"/>
</dbReference>
<reference evidence="1" key="1">
    <citation type="submission" date="2021-03" db="EMBL/GenBank/DDBJ databases">
        <title>Antimicrobial resistance genes in bacteria isolated from Japanese honey, and their potential for conferring macrolide and lincosamide resistance in the American foulbrood pathogen Paenibacillus larvae.</title>
        <authorList>
            <person name="Okamoto M."/>
            <person name="Kumagai M."/>
            <person name="Kanamori H."/>
            <person name="Takamatsu D."/>
        </authorList>
    </citation>
    <scope>NUCLEOTIDE SEQUENCE</scope>
    <source>
        <strain evidence="1">J2TS6</strain>
    </source>
</reference>
<dbReference type="AlphaFoldDB" id="A0A919XIX0"/>
<keyword evidence="2" id="KW-1185">Reference proteome</keyword>
<name>A0A919XIX0_9BACL</name>
<protein>
    <submittedName>
        <fullName evidence="1">Uncharacterized protein</fullName>
    </submittedName>
</protein>
<organism evidence="1 2">
    <name type="scientific">Paenibacillus albilobatus</name>
    <dbReference type="NCBI Taxonomy" id="2716884"/>
    <lineage>
        <taxon>Bacteria</taxon>
        <taxon>Bacillati</taxon>
        <taxon>Bacillota</taxon>
        <taxon>Bacilli</taxon>
        <taxon>Bacillales</taxon>
        <taxon>Paenibacillaceae</taxon>
        <taxon>Paenibacillus</taxon>
    </lineage>
</organism>
<proteinExistence type="predicted"/>
<accession>A0A919XIX0</accession>
<dbReference type="Proteomes" id="UP000679779">
    <property type="component" value="Unassembled WGS sequence"/>
</dbReference>